<protein>
    <recommendedName>
        <fullName evidence="4">PilZ domain-containing protein</fullName>
    </recommendedName>
</protein>
<feature type="region of interest" description="Disordered" evidence="1">
    <location>
        <begin position="1"/>
        <end position="25"/>
    </location>
</feature>
<evidence type="ECO:0000256" key="1">
    <source>
        <dbReference type="SAM" id="MobiDB-lite"/>
    </source>
</evidence>
<keyword evidence="3" id="KW-1185">Reference proteome</keyword>
<reference evidence="3" key="1">
    <citation type="submission" date="2018-04" db="EMBL/GenBank/DDBJ databases">
        <authorList>
            <person name="Lucker S."/>
            <person name="Sakoula D."/>
        </authorList>
    </citation>
    <scope>NUCLEOTIDE SEQUENCE [LARGE SCALE GENOMIC DNA]</scope>
</reference>
<proteinExistence type="predicted"/>
<dbReference type="RefSeq" id="WP_121989570.1">
    <property type="nucleotide sequence ID" value="NZ_OUNR01000016.1"/>
</dbReference>
<sequence>MRLLKSEAGRVSRGQGRGPGVKVDAAHSEPCSAKLGDAICLSVVGDDVSGGPSQQTISVWLPDGTCCEGTTKRTNDEFLFVESRMLLPVGTTISIQPTQLGTPGSGTLEATEATVVWLCPVADHFKNVKGFGVRLHASGALAVGCAAANSPKEAR</sequence>
<dbReference type="Proteomes" id="UP000248168">
    <property type="component" value="Unassembled WGS sequence"/>
</dbReference>
<organism evidence="2 3">
    <name type="scientific">Nitrospira lenta</name>
    <dbReference type="NCBI Taxonomy" id="1436998"/>
    <lineage>
        <taxon>Bacteria</taxon>
        <taxon>Pseudomonadati</taxon>
        <taxon>Nitrospirota</taxon>
        <taxon>Nitrospiria</taxon>
        <taxon>Nitrospirales</taxon>
        <taxon>Nitrospiraceae</taxon>
        <taxon>Nitrospira</taxon>
    </lineage>
</organism>
<feature type="compositionally biased region" description="Basic and acidic residues" evidence="1">
    <location>
        <begin position="1"/>
        <end position="10"/>
    </location>
</feature>
<dbReference type="AlphaFoldDB" id="A0A330LE66"/>
<dbReference type="EMBL" id="OUNR01000016">
    <property type="protein sequence ID" value="SPP65260.1"/>
    <property type="molecule type" value="Genomic_DNA"/>
</dbReference>
<gene>
    <name evidence="2" type="ORF">NITLEN_30174</name>
</gene>
<name>A0A330LE66_9BACT</name>
<evidence type="ECO:0000313" key="3">
    <source>
        <dbReference type="Proteomes" id="UP000248168"/>
    </source>
</evidence>
<evidence type="ECO:0008006" key="4">
    <source>
        <dbReference type="Google" id="ProtNLM"/>
    </source>
</evidence>
<evidence type="ECO:0000313" key="2">
    <source>
        <dbReference type="EMBL" id="SPP65260.1"/>
    </source>
</evidence>
<accession>A0A330LE66</accession>
<dbReference type="InParanoid" id="A0A330LE66"/>